<sequence>MSAYSRHPDLAFEAALCLRNRENQLTAALDGGLPPTLRALYDEPAFKKAYPFSEEVLAALESASVRPITPAYQNVSIAISHTLSPPSEIDPKSAIGTIREQIDQALRSEGVIP</sequence>
<gene>
    <name evidence="1" type="ORF">SHKM778_56750</name>
</gene>
<accession>A0AAT9HPS1</accession>
<protein>
    <recommendedName>
        <fullName evidence="2">Extracellular solute-binding protein</fullName>
    </recommendedName>
</protein>
<proteinExistence type="predicted"/>
<name>A0AAT9HPS1_9ACTN</name>
<organism evidence="1">
    <name type="scientific">Streptomyces haneummycinicus</name>
    <dbReference type="NCBI Taxonomy" id="3074435"/>
    <lineage>
        <taxon>Bacteria</taxon>
        <taxon>Bacillati</taxon>
        <taxon>Actinomycetota</taxon>
        <taxon>Actinomycetes</taxon>
        <taxon>Kitasatosporales</taxon>
        <taxon>Streptomycetaceae</taxon>
        <taxon>Streptomyces</taxon>
    </lineage>
</organism>
<reference evidence="1" key="2">
    <citation type="submission" date="2024-07" db="EMBL/GenBank/DDBJ databases">
        <title>Streptomyces haneummycinica sp. nov., a new antibiotic-producing actinobacterium isolated from marine sediment.</title>
        <authorList>
            <person name="Uemura M."/>
            <person name="Hamada M."/>
            <person name="Hirano S."/>
            <person name="Kobayashi K."/>
            <person name="Ohshiro T."/>
            <person name="Kobayashi T."/>
            <person name="Terahara T."/>
        </authorList>
    </citation>
    <scope>NUCLEOTIDE SEQUENCE</scope>
    <source>
        <strain evidence="1">KM77-8</strain>
    </source>
</reference>
<dbReference type="EMBL" id="AP035768">
    <property type="protein sequence ID" value="BFO19287.1"/>
    <property type="molecule type" value="Genomic_DNA"/>
</dbReference>
<reference evidence="1" key="1">
    <citation type="submission" date="2024-06" db="EMBL/GenBank/DDBJ databases">
        <authorList>
            <consortium name="consrtm"/>
            <person name="Uemura M."/>
            <person name="Terahara T."/>
        </authorList>
    </citation>
    <scope>NUCLEOTIDE SEQUENCE</scope>
    <source>
        <strain evidence="1">KM77-8</strain>
    </source>
</reference>
<evidence type="ECO:0008006" key="2">
    <source>
        <dbReference type="Google" id="ProtNLM"/>
    </source>
</evidence>
<evidence type="ECO:0000313" key="1">
    <source>
        <dbReference type="EMBL" id="BFO19287.1"/>
    </source>
</evidence>
<dbReference type="Gene3D" id="3.40.190.10">
    <property type="entry name" value="Periplasmic binding protein-like II"/>
    <property type="match status" value="2"/>
</dbReference>
<dbReference type="AlphaFoldDB" id="A0AAT9HPS1"/>
<dbReference type="SUPFAM" id="SSF53850">
    <property type="entry name" value="Periplasmic binding protein-like II"/>
    <property type="match status" value="1"/>
</dbReference>